<keyword evidence="5" id="KW-1185">Reference proteome</keyword>
<evidence type="ECO:0000256" key="1">
    <source>
        <dbReference type="ARBA" id="ARBA00023002"/>
    </source>
</evidence>
<feature type="domain" description="Alcohol dehydrogenase-like N-terminal" evidence="3">
    <location>
        <begin position="34"/>
        <end position="165"/>
    </location>
</feature>
<evidence type="ECO:0000313" key="5">
    <source>
        <dbReference type="Proteomes" id="UP001060164"/>
    </source>
</evidence>
<evidence type="ECO:0000313" key="4">
    <source>
        <dbReference type="EMBL" id="UWP60763.1"/>
    </source>
</evidence>
<keyword evidence="1" id="KW-0560">Oxidoreductase</keyword>
<dbReference type="CDD" id="cd08231">
    <property type="entry name" value="MDR_TM0436_like"/>
    <property type="match status" value="1"/>
</dbReference>
<reference evidence="4" key="1">
    <citation type="journal article" date="2022" name="Cell">
        <title>Design, construction, and in vivo augmentation of a complex gut microbiome.</title>
        <authorList>
            <person name="Cheng A.G."/>
            <person name="Ho P.Y."/>
            <person name="Aranda-Diaz A."/>
            <person name="Jain S."/>
            <person name="Yu F.B."/>
            <person name="Meng X."/>
            <person name="Wang M."/>
            <person name="Iakiviak M."/>
            <person name="Nagashima K."/>
            <person name="Zhao A."/>
            <person name="Murugkar P."/>
            <person name="Patil A."/>
            <person name="Atabakhsh K."/>
            <person name="Weakley A."/>
            <person name="Yan J."/>
            <person name="Brumbaugh A.R."/>
            <person name="Higginbottom S."/>
            <person name="Dimas A."/>
            <person name="Shiver A.L."/>
            <person name="Deutschbauer A."/>
            <person name="Neff N."/>
            <person name="Sonnenburg J.L."/>
            <person name="Huang K.C."/>
            <person name="Fischbach M.A."/>
        </authorList>
    </citation>
    <scope>NUCLEOTIDE SEQUENCE</scope>
    <source>
        <strain evidence="4">DSM 19829</strain>
    </source>
</reference>
<proteinExistence type="predicted"/>
<dbReference type="Pfam" id="PF08240">
    <property type="entry name" value="ADH_N"/>
    <property type="match status" value="1"/>
</dbReference>
<dbReference type="EMBL" id="CP102290">
    <property type="protein sequence ID" value="UWP60763.1"/>
    <property type="molecule type" value="Genomic_DNA"/>
</dbReference>
<dbReference type="SUPFAM" id="SSF51735">
    <property type="entry name" value="NAD(P)-binding Rossmann-fold domains"/>
    <property type="match status" value="1"/>
</dbReference>
<evidence type="ECO:0000259" key="2">
    <source>
        <dbReference type="Pfam" id="PF00107"/>
    </source>
</evidence>
<dbReference type="InterPro" id="IPR011032">
    <property type="entry name" value="GroES-like_sf"/>
</dbReference>
<sequence>MERTVKAAVLEEPGKMNIREFPYPKLGKGAAIGRMVMAGICGTDKHSYKGESVQYKGTKNEIDIPYPIIQGHENVFVIEEIDELGSRTLDFDGNILKPGDRVTMCPDVVCGTCWYCKNFPTYPWCEHMLFSYGNMRSCNYGQHLYGGCSEYIYIEPGTRLYKVPDGLPDNMAVLSEVMCVTSALDKAKEFNSFSLEGFNYNDTVVIQGVGPIGLAHVIKARMMGAGKIIVTDISDYKLNLAKEFGADIGLNVEQTTEEERVDIVMQETHGRGADIGVECVGNPYVVNEGLRMLRKAAMYLEVGNFVDCGSVPVNIHEICSKNLRIVGMCNHNHVAYKAHMEMMERTMELFPWARFVSHQFPVEKAEEAVLTSMSKDSMKVVIRF</sequence>
<gene>
    <name evidence="4" type="ORF">NQ502_06930</name>
</gene>
<dbReference type="Gene3D" id="3.40.50.720">
    <property type="entry name" value="NAD(P)-binding Rossmann-like Domain"/>
    <property type="match status" value="1"/>
</dbReference>
<dbReference type="InterPro" id="IPR013154">
    <property type="entry name" value="ADH-like_N"/>
</dbReference>
<dbReference type="InterPro" id="IPR013149">
    <property type="entry name" value="ADH-like_C"/>
</dbReference>
<dbReference type="Pfam" id="PF00107">
    <property type="entry name" value="ADH_zinc_N"/>
    <property type="match status" value="1"/>
</dbReference>
<dbReference type="PANTHER" id="PTHR43401">
    <property type="entry name" value="L-THREONINE 3-DEHYDROGENASE"/>
    <property type="match status" value="1"/>
</dbReference>
<accession>A0ABY5VKS4</accession>
<dbReference type="InterPro" id="IPR050129">
    <property type="entry name" value="Zn_alcohol_dh"/>
</dbReference>
<dbReference type="Gene3D" id="3.90.180.10">
    <property type="entry name" value="Medium-chain alcohol dehydrogenases, catalytic domain"/>
    <property type="match status" value="1"/>
</dbReference>
<organism evidence="4 5">
    <name type="scientific">Ruminococcus gauvreauii</name>
    <dbReference type="NCBI Taxonomy" id="438033"/>
    <lineage>
        <taxon>Bacteria</taxon>
        <taxon>Bacillati</taxon>
        <taxon>Bacillota</taxon>
        <taxon>Clostridia</taxon>
        <taxon>Eubacteriales</taxon>
        <taxon>Oscillospiraceae</taxon>
        <taxon>Ruminococcus</taxon>
    </lineage>
</organism>
<feature type="domain" description="Alcohol dehydrogenase-like C-terminal" evidence="2">
    <location>
        <begin position="211"/>
        <end position="343"/>
    </location>
</feature>
<dbReference type="Proteomes" id="UP001060164">
    <property type="component" value="Chromosome"/>
</dbReference>
<dbReference type="SUPFAM" id="SSF50129">
    <property type="entry name" value="GroES-like"/>
    <property type="match status" value="1"/>
</dbReference>
<dbReference type="InterPro" id="IPR036291">
    <property type="entry name" value="NAD(P)-bd_dom_sf"/>
</dbReference>
<evidence type="ECO:0000259" key="3">
    <source>
        <dbReference type="Pfam" id="PF08240"/>
    </source>
</evidence>
<name>A0ABY5VKS4_9FIRM</name>
<dbReference type="PANTHER" id="PTHR43401:SF2">
    <property type="entry name" value="L-THREONINE 3-DEHYDROGENASE"/>
    <property type="match status" value="1"/>
</dbReference>
<protein>
    <submittedName>
        <fullName evidence="4">Zinc-binding dehydrogenase</fullName>
    </submittedName>
</protein>
<dbReference type="RefSeq" id="WP_148511987.1">
    <property type="nucleotide sequence ID" value="NZ_CABLBR010000049.1"/>
</dbReference>